<dbReference type="EMBL" id="AP028217">
    <property type="protein sequence ID" value="BEI93699.1"/>
    <property type="molecule type" value="Genomic_DNA"/>
</dbReference>
<dbReference type="CDD" id="cd00408">
    <property type="entry name" value="DHDPS-like"/>
    <property type="match status" value="1"/>
</dbReference>
<evidence type="ECO:0000313" key="5">
    <source>
        <dbReference type="EMBL" id="BEI93699.1"/>
    </source>
</evidence>
<evidence type="ECO:0000256" key="4">
    <source>
        <dbReference type="PIRSR" id="PIRSR001365-2"/>
    </source>
</evidence>
<accession>A0AA48L836</accession>
<dbReference type="SMART" id="SM01130">
    <property type="entry name" value="DHDPS"/>
    <property type="match status" value="1"/>
</dbReference>
<organism evidence="5 6">
    <name type="scientific">Cutaneotrichosporon cavernicola</name>
    <dbReference type="NCBI Taxonomy" id="279322"/>
    <lineage>
        <taxon>Eukaryota</taxon>
        <taxon>Fungi</taxon>
        <taxon>Dikarya</taxon>
        <taxon>Basidiomycota</taxon>
        <taxon>Agaricomycotina</taxon>
        <taxon>Tremellomycetes</taxon>
        <taxon>Trichosporonales</taxon>
        <taxon>Trichosporonaceae</taxon>
        <taxon>Cutaneotrichosporon</taxon>
    </lineage>
</organism>
<evidence type="ECO:0000256" key="3">
    <source>
        <dbReference type="PIRSR" id="PIRSR001365-1"/>
    </source>
</evidence>
<dbReference type="KEGG" id="ccac:CcaHIS019_0601580"/>
<dbReference type="RefSeq" id="XP_060458964.1">
    <property type="nucleotide sequence ID" value="XM_060602585.1"/>
</dbReference>
<proteinExistence type="inferred from homology"/>
<dbReference type="InterPro" id="IPR013785">
    <property type="entry name" value="Aldolase_TIM"/>
</dbReference>
<comment type="similarity">
    <text evidence="2">Belongs to the DapA family.</text>
</comment>
<dbReference type="SUPFAM" id="SSF51569">
    <property type="entry name" value="Aldolase"/>
    <property type="match status" value="1"/>
</dbReference>
<evidence type="ECO:0008006" key="7">
    <source>
        <dbReference type="Google" id="ProtNLM"/>
    </source>
</evidence>
<dbReference type="InterPro" id="IPR002220">
    <property type="entry name" value="DapA-like"/>
</dbReference>
<dbReference type="Proteomes" id="UP001233271">
    <property type="component" value="Chromosome 6"/>
</dbReference>
<keyword evidence="6" id="KW-1185">Reference proteome</keyword>
<gene>
    <name evidence="5" type="ORF">CcaverHIS019_0601580</name>
</gene>
<protein>
    <recommendedName>
        <fullName evidence="7">Dihydrodipicolinate synthase</fullName>
    </recommendedName>
</protein>
<dbReference type="GeneID" id="85497569"/>
<dbReference type="PANTHER" id="PTHR12128">
    <property type="entry name" value="DIHYDRODIPICOLINATE SYNTHASE"/>
    <property type="match status" value="1"/>
</dbReference>
<feature type="active site" description="Schiff-base intermediate with substrate" evidence="3">
    <location>
        <position position="176"/>
    </location>
</feature>
<evidence type="ECO:0000313" key="6">
    <source>
        <dbReference type="Proteomes" id="UP001233271"/>
    </source>
</evidence>
<sequence length="334" mass="35032">MTSATKLWANGVSVPLTTPFKADDSIDTDALATQVVRLAKAGVGIVLLGTNGEASHLSQAERRLAVQVARKALDGAGFQDAPLLVGTGAGSAATTIEVTKEAATAGATHAIVICPGYFAFAMGRDRAAIIAFFEQVMDASPIPVMIYNFPGAAAGIDLTSDELIKLAAHPNCFGAKLTCAMIGKGQRLAAYAQSDAYVAAHSQLKNVTVTGQFQVLPGFSESLLPSLVARHTGCITGTGNVFPKTIARLYEQSVKGLQGNAEAMAEALKLQDRVARSDFIIVKAGIQGTKHALDVFVQPGLGGRARLPLGPCSDEVKKMVETELKEDWEFECSL</sequence>
<evidence type="ECO:0000256" key="1">
    <source>
        <dbReference type="ARBA" id="ARBA00023239"/>
    </source>
</evidence>
<dbReference type="GO" id="GO:0008840">
    <property type="term" value="F:4-hydroxy-tetrahydrodipicolinate synthase activity"/>
    <property type="evidence" value="ECO:0007669"/>
    <property type="project" value="TreeGrafter"/>
</dbReference>
<dbReference type="PRINTS" id="PR00146">
    <property type="entry name" value="DHPICSNTHASE"/>
</dbReference>
<feature type="binding site" evidence="4">
    <location>
        <position position="235"/>
    </location>
    <ligand>
        <name>pyruvate</name>
        <dbReference type="ChEBI" id="CHEBI:15361"/>
    </ligand>
</feature>
<reference evidence="5" key="1">
    <citation type="journal article" date="2023" name="BMC Genomics">
        <title>Chromosome-level genome assemblies of Cutaneotrichosporon spp. (Trichosporonales, Basidiomycota) reveal imbalanced evolution between nucleotide sequences and chromosome synteny.</title>
        <authorList>
            <person name="Kobayashi Y."/>
            <person name="Kayamori A."/>
            <person name="Aoki K."/>
            <person name="Shiwa Y."/>
            <person name="Matsutani M."/>
            <person name="Fujita N."/>
            <person name="Sugita T."/>
            <person name="Iwasaki W."/>
            <person name="Tanaka N."/>
            <person name="Takashima M."/>
        </authorList>
    </citation>
    <scope>NUCLEOTIDE SEQUENCE</scope>
    <source>
        <strain evidence="5">HIS019</strain>
    </source>
</reference>
<keyword evidence="1 2" id="KW-0456">Lyase</keyword>
<evidence type="ECO:0000256" key="2">
    <source>
        <dbReference type="PIRNR" id="PIRNR001365"/>
    </source>
</evidence>
<feature type="active site" description="Proton donor/acceptor" evidence="3">
    <location>
        <position position="147"/>
    </location>
</feature>
<dbReference type="PANTHER" id="PTHR12128:SF66">
    <property type="entry name" value="4-HYDROXY-2-OXOGLUTARATE ALDOLASE, MITOCHONDRIAL"/>
    <property type="match status" value="1"/>
</dbReference>
<dbReference type="Pfam" id="PF00701">
    <property type="entry name" value="DHDPS"/>
    <property type="match status" value="1"/>
</dbReference>
<dbReference type="Gene3D" id="3.20.20.70">
    <property type="entry name" value="Aldolase class I"/>
    <property type="match status" value="1"/>
</dbReference>
<name>A0AA48L836_9TREE</name>
<dbReference type="PIRSF" id="PIRSF001365">
    <property type="entry name" value="DHDPS"/>
    <property type="match status" value="1"/>
</dbReference>
<dbReference type="AlphaFoldDB" id="A0AA48L836"/>